<sequence>MLMAPPSGKTAPAKAPAAGAATSRPYATNSAELNRPYTPGESAAEQKEAAESWRWIVLGAVAVVAIFGYAKGWPAAQRFLYQPSPARDYVLPPSPDPLYVVAGVGVGWFWILFIAVPAVAIVLAALWSMLLALSNHRARAGHMGSVRAGQPWTGEQYPSGPLILAGAAVLLAAAGALLRWAAPATAHLPGRLLVVAVLAAALFGYGQFARWAYARGAITRQLNKVTFLASPGLGWPDLRAGRVRVLRCAYPRGQAAFPKVVKLLYGQHPRSVGDELTSELAAVLHEVTGHTYTFDHDPLARALIATESVIVDHDTVSDAESVLAPLVVSWFDAAAHIASVSVDTPAADTETDPEGAGNPPLDESAELVAARSAVTGNDAIAARIREFTIGFVYNQKVGSAYRRGVIEGMVSDALGGSWEAEWSMASRRVRFVRSPGLPTMVDPPLAFPEVTRASVRTLYKSTVIPFGVDAYGNVVGWDFKQSPHFLIAGATSTGKTSLLMTVATQCARRGFNVVWIDPKGFDSPGMRNWPNVSLVTAGTDEDGLVGHTAALRLIADTMTERLSQVKINPNRADDFDPIIVITDEFSNLAVALGQFYKAYGTNKEKGEPPTSRDIGILLRTARAVGIHMALGIQRPDTMFIAGEARDNTALRVAMGRLRSKDAAIMMFNDAVAGTRLQPGIKGRGTVQLPDGSFREMQAFYTPRVPATEEQAALLSDHERAILAALYNVDSFWPRRVVDSALRNYDPEDEEQKDEMSFRRIRESPIVLASDRPDLDPLSEHYVRPVLAQRRPTMDDDHPELDPAAAANSQPISPSPAGEKPVSFGNAIDGFDDDYLPTIDDEYGPPIPVSANELEHGDLLDVSVDGVSEWKYVHAEPYLTDDDDGVERLVIPYRDVEDGHHAGDIDVDPYEVMQARKLHMH</sequence>
<dbReference type="AlphaFoldDB" id="A0A5Q5BT99"/>
<keyword evidence="7" id="KW-0131">Cell cycle</keyword>
<feature type="transmembrane region" description="Helical" evidence="5">
    <location>
        <begin position="162"/>
        <end position="182"/>
    </location>
</feature>
<feature type="transmembrane region" description="Helical" evidence="5">
    <location>
        <begin position="108"/>
        <end position="133"/>
    </location>
</feature>
<gene>
    <name evidence="7" type="ordered locus">Mmcs_5547</name>
</gene>
<dbReference type="CDD" id="cd01127">
    <property type="entry name" value="TrwB_TraG_TraD_VirD4"/>
    <property type="match status" value="1"/>
</dbReference>
<dbReference type="PROSITE" id="PS50901">
    <property type="entry name" value="FTSK"/>
    <property type="match status" value="1"/>
</dbReference>
<dbReference type="PANTHER" id="PTHR22683">
    <property type="entry name" value="SPORULATION PROTEIN RELATED"/>
    <property type="match status" value="1"/>
</dbReference>
<geneLocation type="plasmid" evidence="7">
    <name>Plasmid1</name>
</geneLocation>
<name>A0A5Q5BT99_MYCSS</name>
<evidence type="ECO:0000256" key="5">
    <source>
        <dbReference type="SAM" id="Phobius"/>
    </source>
</evidence>
<accession>A0A5Q5BT99</accession>
<dbReference type="InterPro" id="IPR050206">
    <property type="entry name" value="FtsK/SpoIIIE/SftA"/>
</dbReference>
<evidence type="ECO:0000259" key="6">
    <source>
        <dbReference type="PROSITE" id="PS50901"/>
    </source>
</evidence>
<feature type="domain" description="FtsK" evidence="6">
    <location>
        <begin position="472"/>
        <end position="663"/>
    </location>
</feature>
<dbReference type="GO" id="GO:0005524">
    <property type="term" value="F:ATP binding"/>
    <property type="evidence" value="ECO:0007669"/>
    <property type="project" value="UniProtKB-UniRule"/>
</dbReference>
<dbReference type="PANTHER" id="PTHR22683:SF41">
    <property type="entry name" value="DNA TRANSLOCASE FTSK"/>
    <property type="match status" value="1"/>
</dbReference>
<dbReference type="Pfam" id="PF01580">
    <property type="entry name" value="FtsK_SpoIIIE"/>
    <property type="match status" value="1"/>
</dbReference>
<evidence type="ECO:0000256" key="4">
    <source>
        <dbReference type="SAM" id="MobiDB-lite"/>
    </source>
</evidence>
<evidence type="ECO:0000256" key="1">
    <source>
        <dbReference type="ARBA" id="ARBA00022741"/>
    </source>
</evidence>
<feature type="compositionally biased region" description="Low complexity" evidence="4">
    <location>
        <begin position="1"/>
        <end position="23"/>
    </location>
</feature>
<feature type="binding site" evidence="3">
    <location>
        <begin position="489"/>
        <end position="496"/>
    </location>
    <ligand>
        <name>ATP</name>
        <dbReference type="ChEBI" id="CHEBI:30616"/>
    </ligand>
</feature>
<keyword evidence="5" id="KW-1133">Transmembrane helix</keyword>
<dbReference type="InterPro" id="IPR027417">
    <property type="entry name" value="P-loop_NTPase"/>
</dbReference>
<keyword evidence="5" id="KW-0472">Membrane</keyword>
<keyword evidence="5" id="KW-0812">Transmembrane</keyword>
<feature type="transmembrane region" description="Helical" evidence="5">
    <location>
        <begin position="52"/>
        <end position="70"/>
    </location>
</feature>
<dbReference type="Gene3D" id="3.40.50.300">
    <property type="entry name" value="P-loop containing nucleotide triphosphate hydrolases"/>
    <property type="match status" value="1"/>
</dbReference>
<keyword evidence="7" id="KW-0614">Plasmid</keyword>
<reference evidence="7" key="1">
    <citation type="submission" date="2006-06" db="EMBL/GenBank/DDBJ databases">
        <title>Complete sequence of plasmid of Mycobacterium sp. MCS.</title>
        <authorList>
            <consortium name="US DOE Joint Genome Institute"/>
            <person name="Copeland A."/>
            <person name="Lucas S."/>
            <person name="Lapidus A."/>
            <person name="Barry K."/>
            <person name="Detter J.C."/>
            <person name="Glavina del Rio T."/>
            <person name="Hammon N."/>
            <person name="Israni S."/>
            <person name="Dalin E."/>
            <person name="Tice H."/>
            <person name="Pitluck S."/>
            <person name="Martinez M."/>
            <person name="Schmutz J."/>
            <person name="Larimer F."/>
            <person name="Land M."/>
            <person name="Hauser L."/>
            <person name="Kyrpides N."/>
            <person name="Kim E."/>
            <person name="Miller C.D."/>
            <person name="Hughes J.E."/>
            <person name="Anderson A.J."/>
            <person name="Sims R.C."/>
            <person name="Richardson P."/>
        </authorList>
    </citation>
    <scope>NUCLEOTIDE SEQUENCE [LARGE SCALE GENOMIC DNA]</scope>
    <source>
        <strain evidence="7">MCS</strain>
        <plasmid evidence="7">Plasmid1</plasmid>
    </source>
</reference>
<evidence type="ECO:0000313" key="7">
    <source>
        <dbReference type="EMBL" id="ABG11647.1"/>
    </source>
</evidence>
<organism evidence="7">
    <name type="scientific">Mycobacterium sp. (strain MCS)</name>
    <dbReference type="NCBI Taxonomy" id="164756"/>
    <lineage>
        <taxon>Bacteria</taxon>
        <taxon>Bacillati</taxon>
        <taxon>Actinomycetota</taxon>
        <taxon>Actinomycetes</taxon>
        <taxon>Mycobacteriales</taxon>
        <taxon>Mycobacteriaceae</taxon>
        <taxon>Mycobacterium</taxon>
    </lineage>
</organism>
<keyword evidence="1 3" id="KW-0547">Nucleotide-binding</keyword>
<dbReference type="EMBL" id="CP000385">
    <property type="protein sequence ID" value="ABG11647.1"/>
    <property type="molecule type" value="Genomic_DNA"/>
</dbReference>
<keyword evidence="7" id="KW-0132">Cell division</keyword>
<dbReference type="InterPro" id="IPR002543">
    <property type="entry name" value="FtsK_dom"/>
</dbReference>
<evidence type="ECO:0000256" key="2">
    <source>
        <dbReference type="ARBA" id="ARBA00022840"/>
    </source>
</evidence>
<feature type="transmembrane region" description="Helical" evidence="5">
    <location>
        <begin position="188"/>
        <end position="205"/>
    </location>
</feature>
<dbReference type="GO" id="GO:0003677">
    <property type="term" value="F:DNA binding"/>
    <property type="evidence" value="ECO:0007669"/>
    <property type="project" value="InterPro"/>
</dbReference>
<keyword evidence="2 3" id="KW-0067">ATP-binding</keyword>
<protein>
    <submittedName>
        <fullName evidence="7">Cell division FtsK/SpoIIIE</fullName>
    </submittedName>
</protein>
<dbReference type="SUPFAM" id="SSF52540">
    <property type="entry name" value="P-loop containing nucleoside triphosphate hydrolases"/>
    <property type="match status" value="1"/>
</dbReference>
<feature type="region of interest" description="Disordered" evidence="4">
    <location>
        <begin position="785"/>
        <end position="826"/>
    </location>
</feature>
<evidence type="ECO:0000256" key="3">
    <source>
        <dbReference type="PROSITE-ProRule" id="PRU00289"/>
    </source>
</evidence>
<dbReference type="KEGG" id="mmc:Mmcs_5547"/>
<proteinExistence type="predicted"/>
<feature type="region of interest" description="Disordered" evidence="4">
    <location>
        <begin position="1"/>
        <end position="27"/>
    </location>
</feature>
<dbReference type="GO" id="GO:0051301">
    <property type="term" value="P:cell division"/>
    <property type="evidence" value="ECO:0007669"/>
    <property type="project" value="UniProtKB-KW"/>
</dbReference>